<evidence type="ECO:0000313" key="1">
    <source>
        <dbReference type="EMBL" id="KKL10794.1"/>
    </source>
</evidence>
<accession>A0A0F9AMG7</accession>
<gene>
    <name evidence="1" type="ORF">LCGC14_2552260</name>
</gene>
<name>A0A0F9AMG7_9ZZZZ</name>
<evidence type="ECO:0008006" key="2">
    <source>
        <dbReference type="Google" id="ProtNLM"/>
    </source>
</evidence>
<dbReference type="EMBL" id="LAZR01041917">
    <property type="protein sequence ID" value="KKL10794.1"/>
    <property type="molecule type" value="Genomic_DNA"/>
</dbReference>
<dbReference type="AlphaFoldDB" id="A0A0F9AMG7"/>
<sequence length="162" mass="17567">MRVWFRGWLAWCGVLAVALFVLVAFHSGARPASATHLCGNTGSSQGSFDLRAYEDGNWRTTYSRTLVLAGLDKLFADVPGFDLPQLETGGRSAGSGQLTNPYIPPTLLKAIAWIESSWAQADYSVPYGAVGPALISHDCGYGIMQVTTGCRTPPTFPLWIRR</sequence>
<organism evidence="1">
    <name type="scientific">marine sediment metagenome</name>
    <dbReference type="NCBI Taxonomy" id="412755"/>
    <lineage>
        <taxon>unclassified sequences</taxon>
        <taxon>metagenomes</taxon>
        <taxon>ecological metagenomes</taxon>
    </lineage>
</organism>
<protein>
    <recommendedName>
        <fullName evidence="2">Transglycosylase SLT domain-containing protein</fullName>
    </recommendedName>
</protein>
<reference evidence="1" key="1">
    <citation type="journal article" date="2015" name="Nature">
        <title>Complex archaea that bridge the gap between prokaryotes and eukaryotes.</title>
        <authorList>
            <person name="Spang A."/>
            <person name="Saw J.H."/>
            <person name="Jorgensen S.L."/>
            <person name="Zaremba-Niedzwiedzka K."/>
            <person name="Martijn J."/>
            <person name="Lind A.E."/>
            <person name="van Eijk R."/>
            <person name="Schleper C."/>
            <person name="Guy L."/>
            <person name="Ettema T.J."/>
        </authorList>
    </citation>
    <scope>NUCLEOTIDE SEQUENCE</scope>
</reference>
<comment type="caution">
    <text evidence="1">The sequence shown here is derived from an EMBL/GenBank/DDBJ whole genome shotgun (WGS) entry which is preliminary data.</text>
</comment>
<proteinExistence type="predicted"/>